<gene>
    <name evidence="8" type="ORF">BEMITA_LOCUS14225</name>
</gene>
<keyword evidence="5 6" id="KW-0472">Membrane</keyword>
<evidence type="ECO:0000256" key="3">
    <source>
        <dbReference type="ARBA" id="ARBA00022989"/>
    </source>
</evidence>
<proteinExistence type="predicted"/>
<dbReference type="PANTHER" id="PTHR12297:SF3">
    <property type="entry name" value="HIG1 DOMAIN FAMILY MEMBER 1A"/>
    <property type="match status" value="1"/>
</dbReference>
<comment type="subcellular location">
    <subcellularLocation>
        <location evidence="1">Mitochondrion membrane</location>
    </subcellularLocation>
</comment>
<organism evidence="8 9">
    <name type="scientific">Bemisia tabaci</name>
    <name type="common">Sweetpotato whitefly</name>
    <name type="synonym">Aleurodes tabaci</name>
    <dbReference type="NCBI Taxonomy" id="7038"/>
    <lineage>
        <taxon>Eukaryota</taxon>
        <taxon>Metazoa</taxon>
        <taxon>Ecdysozoa</taxon>
        <taxon>Arthropoda</taxon>
        <taxon>Hexapoda</taxon>
        <taxon>Insecta</taxon>
        <taxon>Pterygota</taxon>
        <taxon>Neoptera</taxon>
        <taxon>Paraneoptera</taxon>
        <taxon>Hemiptera</taxon>
        <taxon>Sternorrhyncha</taxon>
        <taxon>Aleyrodoidea</taxon>
        <taxon>Aleyrodidae</taxon>
        <taxon>Aleyrodinae</taxon>
        <taxon>Bemisia</taxon>
    </lineage>
</organism>
<sequence length="122" mass="13731">MSNDSNISPEQLEWIQLREHLDKKRAETEQLPGEGWRKIVTKCKENPFVPIGTLATVAAISVGLYAMVTGQKRLSQLMMRCRVGAQAFAITAILVGFEVKRRSLLAEKAEKENQQSSEQERS</sequence>
<evidence type="ECO:0000256" key="5">
    <source>
        <dbReference type="ARBA" id="ARBA00023136"/>
    </source>
</evidence>
<dbReference type="GO" id="GO:0097250">
    <property type="term" value="P:mitochondrial respirasome assembly"/>
    <property type="evidence" value="ECO:0007669"/>
    <property type="project" value="TreeGrafter"/>
</dbReference>
<dbReference type="Pfam" id="PF04588">
    <property type="entry name" value="HIG_1_N"/>
    <property type="match status" value="1"/>
</dbReference>
<protein>
    <recommendedName>
        <fullName evidence="7">HIG1 domain-containing protein</fullName>
    </recommendedName>
</protein>
<dbReference type="EMBL" id="OU963870">
    <property type="protein sequence ID" value="CAH0396118.1"/>
    <property type="molecule type" value="Genomic_DNA"/>
</dbReference>
<dbReference type="AlphaFoldDB" id="A0A9P0AMR1"/>
<dbReference type="InterPro" id="IPR007667">
    <property type="entry name" value="Hypoxia_induced_domain"/>
</dbReference>
<evidence type="ECO:0000313" key="8">
    <source>
        <dbReference type="EMBL" id="CAH0396118.1"/>
    </source>
</evidence>
<evidence type="ECO:0000256" key="2">
    <source>
        <dbReference type="ARBA" id="ARBA00022692"/>
    </source>
</evidence>
<dbReference type="Proteomes" id="UP001152759">
    <property type="component" value="Chromosome 9"/>
</dbReference>
<name>A0A9P0AMR1_BEMTA</name>
<dbReference type="PROSITE" id="PS51503">
    <property type="entry name" value="HIG1"/>
    <property type="match status" value="1"/>
</dbReference>
<dbReference type="GO" id="GO:0031966">
    <property type="term" value="C:mitochondrial membrane"/>
    <property type="evidence" value="ECO:0007669"/>
    <property type="project" value="UniProtKB-SubCell"/>
</dbReference>
<reference evidence="8" key="1">
    <citation type="submission" date="2021-12" db="EMBL/GenBank/DDBJ databases">
        <authorList>
            <person name="King R."/>
        </authorList>
    </citation>
    <scope>NUCLEOTIDE SEQUENCE</scope>
</reference>
<dbReference type="InterPro" id="IPR050355">
    <property type="entry name" value="RCF1"/>
</dbReference>
<keyword evidence="4" id="KW-0496">Mitochondrion</keyword>
<evidence type="ECO:0000256" key="4">
    <source>
        <dbReference type="ARBA" id="ARBA00023128"/>
    </source>
</evidence>
<feature type="transmembrane region" description="Helical" evidence="6">
    <location>
        <begin position="48"/>
        <end position="68"/>
    </location>
</feature>
<dbReference type="PANTHER" id="PTHR12297">
    <property type="entry name" value="HYPOXIA-INDUCBILE GENE 1 HIG1 -RELATED"/>
    <property type="match status" value="1"/>
</dbReference>
<evidence type="ECO:0000313" key="9">
    <source>
        <dbReference type="Proteomes" id="UP001152759"/>
    </source>
</evidence>
<dbReference type="KEGG" id="btab:109036091"/>
<keyword evidence="3 6" id="KW-1133">Transmembrane helix</keyword>
<evidence type="ECO:0000256" key="6">
    <source>
        <dbReference type="SAM" id="Phobius"/>
    </source>
</evidence>
<feature type="domain" description="HIG1" evidence="7">
    <location>
        <begin position="17"/>
        <end position="111"/>
    </location>
</feature>
<evidence type="ECO:0000256" key="1">
    <source>
        <dbReference type="ARBA" id="ARBA00004325"/>
    </source>
</evidence>
<dbReference type="Gene3D" id="6.10.140.1320">
    <property type="match status" value="1"/>
</dbReference>
<keyword evidence="2 6" id="KW-0812">Transmembrane</keyword>
<evidence type="ECO:0000259" key="7">
    <source>
        <dbReference type="PROSITE" id="PS51503"/>
    </source>
</evidence>
<accession>A0A9P0AMR1</accession>
<keyword evidence="9" id="KW-1185">Reference proteome</keyword>